<dbReference type="RefSeq" id="WP_235053052.1">
    <property type="nucleotide sequence ID" value="NZ_JAKFHA010000008.1"/>
</dbReference>
<keyword evidence="2" id="KW-0732">Signal</keyword>
<keyword evidence="4" id="KW-1185">Reference proteome</keyword>
<dbReference type="Gene3D" id="1.10.8.10">
    <property type="entry name" value="DNA helicase RuvA subunit, C-terminal domain"/>
    <property type="match status" value="1"/>
</dbReference>
<dbReference type="AlphaFoldDB" id="A0AA41PZP5"/>
<dbReference type="Gene3D" id="3.90.1530.10">
    <property type="entry name" value="Conserved hypothetical protein from pyrococcus furiosus pfu- 392566-001, ParB domain"/>
    <property type="match status" value="1"/>
</dbReference>
<dbReference type="Proteomes" id="UP001165378">
    <property type="component" value="Unassembled WGS sequence"/>
</dbReference>
<dbReference type="SUPFAM" id="SSF110849">
    <property type="entry name" value="ParB/Sulfiredoxin"/>
    <property type="match status" value="1"/>
</dbReference>
<dbReference type="CDD" id="cd16390">
    <property type="entry name" value="ParB_N_Srx_like"/>
    <property type="match status" value="1"/>
</dbReference>
<dbReference type="Pfam" id="PF08857">
    <property type="entry name" value="ParBc_2"/>
    <property type="match status" value="1"/>
</dbReference>
<organism evidence="3 4">
    <name type="scientific">Yinghuangia soli</name>
    <dbReference type="NCBI Taxonomy" id="2908204"/>
    <lineage>
        <taxon>Bacteria</taxon>
        <taxon>Bacillati</taxon>
        <taxon>Actinomycetota</taxon>
        <taxon>Actinomycetes</taxon>
        <taxon>Kitasatosporales</taxon>
        <taxon>Streptomycetaceae</taxon>
        <taxon>Yinghuangia</taxon>
    </lineage>
</organism>
<name>A0AA41PZP5_9ACTN</name>
<reference evidence="3" key="1">
    <citation type="submission" date="2022-01" db="EMBL/GenBank/DDBJ databases">
        <title>Genome-Based Taxonomic Classification of the Phylum Actinobacteria.</title>
        <authorList>
            <person name="Gao Y."/>
        </authorList>
    </citation>
    <scope>NUCLEOTIDE SEQUENCE</scope>
    <source>
        <strain evidence="3">KLBMP 8922</strain>
    </source>
</reference>
<gene>
    <name evidence="3" type="ORF">LZ495_16920</name>
</gene>
<accession>A0AA41PZP5</accession>
<dbReference type="EMBL" id="JAKFHA010000008">
    <property type="protein sequence ID" value="MCF2528889.1"/>
    <property type="molecule type" value="Genomic_DNA"/>
</dbReference>
<sequence>MGSGGRAVAGRTAASALAGVLAVAGAVAGTSEAQAAPAGAQDAAAAASAQPGTLLDVTLDALHPTQPVVGYDEVYYKLGRYRSGKDAANGDANKRFDDWCEASGQGEAASAQPDARLDDASTFTCDLPRGQETAASVAAMKTAVVGPGGKLYLTDGHHTFTSFLETADGGADTRVRVRITDNFSHLSKAEFWARMQAEGKVWLRDENDQPITADQLPARLGLANFHDDPYRSLVYFTRDIGYATPDDAAEFLEFSWGSWLRGRVDVNEHDLNDPAAYLALVEQASRAMVALDPNSPVAYGRTAAELGKLDQWNAGKKPTGGEFAKLSKPIAEAKPGKLAYALDFKAAVGTPPVCTNTVTGTHNGPLIAASGTTCIDRAQVRGPIVVRPGAGLVVKGSTVNGPISAAMATTVQVCGTDVRGPVAVTATSGLVRIGGTGCTADAISGPVSLTANRGGVEVSGNTIGGPLACVANEPAPTNASKPNTVRGPRAGQCAGL</sequence>
<comment type="caution">
    <text evidence="3">The sequence shown here is derived from an EMBL/GenBank/DDBJ whole genome shotgun (WGS) entry which is preliminary data.</text>
</comment>
<dbReference type="InterPro" id="IPR036086">
    <property type="entry name" value="ParB/Sulfiredoxin_sf"/>
</dbReference>
<dbReference type="InterPro" id="IPR014956">
    <property type="entry name" value="ParBc_2"/>
</dbReference>
<feature type="chain" id="PRO_5041299921" evidence="2">
    <location>
        <begin position="36"/>
        <end position="496"/>
    </location>
</feature>
<evidence type="ECO:0000256" key="1">
    <source>
        <dbReference type="SAM" id="MobiDB-lite"/>
    </source>
</evidence>
<protein>
    <submittedName>
        <fullName evidence="3">ParB/Srx family N-terminal domain-containing protein</fullName>
    </submittedName>
</protein>
<evidence type="ECO:0000313" key="3">
    <source>
        <dbReference type="EMBL" id="MCF2528889.1"/>
    </source>
</evidence>
<evidence type="ECO:0000256" key="2">
    <source>
        <dbReference type="SAM" id="SignalP"/>
    </source>
</evidence>
<feature type="region of interest" description="Disordered" evidence="1">
    <location>
        <begin position="473"/>
        <end position="496"/>
    </location>
</feature>
<proteinExistence type="predicted"/>
<feature type="signal peptide" evidence="2">
    <location>
        <begin position="1"/>
        <end position="35"/>
    </location>
</feature>
<evidence type="ECO:0000313" key="4">
    <source>
        <dbReference type="Proteomes" id="UP001165378"/>
    </source>
</evidence>